<evidence type="ECO:0000313" key="1">
    <source>
        <dbReference type="EMBL" id="KAK5998059.1"/>
    </source>
</evidence>
<dbReference type="Proteomes" id="UP001338125">
    <property type="component" value="Unassembled WGS sequence"/>
</dbReference>
<dbReference type="EMBL" id="JAVFKD010000001">
    <property type="protein sequence ID" value="KAK5998059.1"/>
    <property type="molecule type" value="Genomic_DNA"/>
</dbReference>
<accession>A0ABR0T1E9</accession>
<reference evidence="1 2" key="1">
    <citation type="submission" date="2024-01" db="EMBL/GenBank/DDBJ databases">
        <title>Complete genome of Cladobotryum mycophilum ATHUM6906.</title>
        <authorList>
            <person name="Christinaki A.C."/>
            <person name="Myridakis A.I."/>
            <person name="Kouvelis V.N."/>
        </authorList>
    </citation>
    <scope>NUCLEOTIDE SEQUENCE [LARGE SCALE GENOMIC DNA]</scope>
    <source>
        <strain evidence="1 2">ATHUM6906</strain>
    </source>
</reference>
<gene>
    <name evidence="1" type="ORF">PT974_00430</name>
</gene>
<proteinExistence type="predicted"/>
<name>A0ABR0T1E9_9HYPO</name>
<keyword evidence="2" id="KW-1185">Reference proteome</keyword>
<sequence>MPPTLPTPLILRDYRSDKAEAAARALESISNPASKELGDHWPTEIASKSYSLPSSISRHVDFVTTNYPNCSTSRVEPTKKRSKFSTKPADAPKILWKPIWSPILTSNLACQLPILSLVTEIQVGDKLLRENLNTKLSVFDKLPRNRIRAVVNDGTCIDSKAGAANATQGYFSPNFPVSCP</sequence>
<evidence type="ECO:0000313" key="2">
    <source>
        <dbReference type="Proteomes" id="UP001338125"/>
    </source>
</evidence>
<protein>
    <submittedName>
        <fullName evidence="1">Uncharacterized protein</fullName>
    </submittedName>
</protein>
<organism evidence="1 2">
    <name type="scientific">Cladobotryum mycophilum</name>
    <dbReference type="NCBI Taxonomy" id="491253"/>
    <lineage>
        <taxon>Eukaryota</taxon>
        <taxon>Fungi</taxon>
        <taxon>Dikarya</taxon>
        <taxon>Ascomycota</taxon>
        <taxon>Pezizomycotina</taxon>
        <taxon>Sordariomycetes</taxon>
        <taxon>Hypocreomycetidae</taxon>
        <taxon>Hypocreales</taxon>
        <taxon>Hypocreaceae</taxon>
        <taxon>Cladobotryum</taxon>
    </lineage>
</organism>
<comment type="caution">
    <text evidence="1">The sequence shown here is derived from an EMBL/GenBank/DDBJ whole genome shotgun (WGS) entry which is preliminary data.</text>
</comment>